<evidence type="ECO:0000313" key="2">
    <source>
        <dbReference type="EMBL" id="MBR7793784.1"/>
    </source>
</evidence>
<protein>
    <recommendedName>
        <fullName evidence="4">Mu-like prophage FluMu N-terminal domain-containing protein</fullName>
    </recommendedName>
</protein>
<proteinExistence type="predicted"/>
<evidence type="ECO:0008006" key="4">
    <source>
        <dbReference type="Google" id="ProtNLM"/>
    </source>
</evidence>
<keyword evidence="3" id="KW-1185">Reference proteome</keyword>
<comment type="caution">
    <text evidence="2">The sequence shown here is derived from an EMBL/GenBank/DDBJ whole genome shotgun (WGS) entry which is preliminary data.</text>
</comment>
<feature type="region of interest" description="Disordered" evidence="1">
    <location>
        <begin position="58"/>
        <end position="80"/>
    </location>
</feature>
<accession>A0ABS5H5T9</accession>
<name>A0ABS5H5T9_9BURK</name>
<evidence type="ECO:0000256" key="1">
    <source>
        <dbReference type="SAM" id="MobiDB-lite"/>
    </source>
</evidence>
<dbReference type="Proteomes" id="UP000682982">
    <property type="component" value="Unassembled WGS sequence"/>
</dbReference>
<organism evidence="2 3">
    <name type="scientific">Undibacterium rivi</name>
    <dbReference type="NCBI Taxonomy" id="2828729"/>
    <lineage>
        <taxon>Bacteria</taxon>
        <taxon>Pseudomonadati</taxon>
        <taxon>Pseudomonadota</taxon>
        <taxon>Betaproteobacteria</taxon>
        <taxon>Burkholderiales</taxon>
        <taxon>Oxalobacteraceae</taxon>
        <taxon>Undibacterium</taxon>
    </lineage>
</organism>
<gene>
    <name evidence="2" type="ORF">KDM87_14385</name>
</gene>
<reference evidence="2 3" key="1">
    <citation type="submission" date="2021-04" db="EMBL/GenBank/DDBJ databases">
        <title>novel species isolated from subtropical streams in China.</title>
        <authorList>
            <person name="Lu H."/>
        </authorList>
    </citation>
    <scope>NUCLEOTIDE SEQUENCE [LARGE SCALE GENOMIC DNA]</scope>
    <source>
        <strain evidence="2 3">FT147W</strain>
    </source>
</reference>
<sequence>MAKIKVLRVVAKSGSFRRAGYQFTSDPTDIPLDGIKKEVRDAIQGESALVSYEAEVDEVVSTETDDTQNNAKKPASSGKK</sequence>
<evidence type="ECO:0000313" key="3">
    <source>
        <dbReference type="Proteomes" id="UP000682982"/>
    </source>
</evidence>
<dbReference type="RefSeq" id="WP_212679721.1">
    <property type="nucleotide sequence ID" value="NZ_JAGSPK010000005.1"/>
</dbReference>
<dbReference type="EMBL" id="JAGSPK010000005">
    <property type="protein sequence ID" value="MBR7793784.1"/>
    <property type="molecule type" value="Genomic_DNA"/>
</dbReference>